<dbReference type="EMBL" id="BGPR01151411">
    <property type="protein sequence ID" value="GBL59109.1"/>
    <property type="molecule type" value="Genomic_DNA"/>
</dbReference>
<name>A0A4Y1ZNG6_ARAVE</name>
<evidence type="ECO:0000256" key="1">
    <source>
        <dbReference type="SAM" id="MobiDB-lite"/>
    </source>
</evidence>
<evidence type="ECO:0000313" key="3">
    <source>
        <dbReference type="Proteomes" id="UP000499080"/>
    </source>
</evidence>
<proteinExistence type="predicted"/>
<protein>
    <submittedName>
        <fullName evidence="2">Uncharacterized protein</fullName>
    </submittedName>
</protein>
<feature type="compositionally biased region" description="Low complexity" evidence="1">
    <location>
        <begin position="1"/>
        <end position="25"/>
    </location>
</feature>
<reference evidence="2 3" key="1">
    <citation type="journal article" date="2019" name="Sci. Rep.">
        <title>Orb-weaving spider Araneus ventricosus genome elucidates the spidroin gene catalogue.</title>
        <authorList>
            <person name="Kono N."/>
            <person name="Nakamura H."/>
            <person name="Ohtoshi R."/>
            <person name="Moran D.A.P."/>
            <person name="Shinohara A."/>
            <person name="Yoshida Y."/>
            <person name="Fujiwara M."/>
            <person name="Mori M."/>
            <person name="Tomita M."/>
            <person name="Arakawa K."/>
        </authorList>
    </citation>
    <scope>NUCLEOTIDE SEQUENCE [LARGE SCALE GENOMIC DNA]</scope>
</reference>
<keyword evidence="3" id="KW-1185">Reference proteome</keyword>
<organism evidence="2 3">
    <name type="scientific">Araneus ventricosus</name>
    <name type="common">Orbweaver spider</name>
    <name type="synonym">Epeira ventricosa</name>
    <dbReference type="NCBI Taxonomy" id="182803"/>
    <lineage>
        <taxon>Eukaryota</taxon>
        <taxon>Metazoa</taxon>
        <taxon>Ecdysozoa</taxon>
        <taxon>Arthropoda</taxon>
        <taxon>Chelicerata</taxon>
        <taxon>Arachnida</taxon>
        <taxon>Araneae</taxon>
        <taxon>Araneomorphae</taxon>
        <taxon>Entelegynae</taxon>
        <taxon>Araneoidea</taxon>
        <taxon>Araneidae</taxon>
        <taxon>Araneus</taxon>
    </lineage>
</organism>
<comment type="caution">
    <text evidence="2">The sequence shown here is derived from an EMBL/GenBank/DDBJ whole genome shotgun (WGS) entry which is preliminary data.</text>
</comment>
<feature type="region of interest" description="Disordered" evidence="1">
    <location>
        <begin position="1"/>
        <end position="28"/>
    </location>
</feature>
<gene>
    <name evidence="2" type="ORF">AVEN_61861_1</name>
</gene>
<sequence length="109" mass="12111">MSEGGRSRSLLSSSSIAPSNTNRSSTRMFGFSGDDFSNSYTESWIKDSSKQRAAIDRVYQELTIDINQGLAQQLSEQIRCLEATGNPPAIIDSKRNEMQIYKARIEAAE</sequence>
<dbReference type="AlphaFoldDB" id="A0A4Y1ZNG6"/>
<accession>A0A4Y1ZNG6</accession>
<dbReference type="Proteomes" id="UP000499080">
    <property type="component" value="Unassembled WGS sequence"/>
</dbReference>
<evidence type="ECO:0000313" key="2">
    <source>
        <dbReference type="EMBL" id="GBL59109.1"/>
    </source>
</evidence>